<dbReference type="EMBL" id="DWYC01000014">
    <property type="protein sequence ID" value="HJB56182.1"/>
    <property type="molecule type" value="Genomic_DNA"/>
</dbReference>
<protein>
    <submittedName>
        <fullName evidence="4">PepSY domain-containing protein</fullName>
    </submittedName>
</protein>
<evidence type="ECO:0000259" key="3">
    <source>
        <dbReference type="Pfam" id="PF03413"/>
    </source>
</evidence>
<feature type="domain" description="PepSY" evidence="3">
    <location>
        <begin position="165"/>
        <end position="222"/>
    </location>
</feature>
<feature type="region of interest" description="Disordered" evidence="1">
    <location>
        <begin position="19"/>
        <end position="85"/>
    </location>
</feature>
<name>A0A9D2M9C5_9FIRM</name>
<organism evidence="4 5">
    <name type="scientific">Candidatus Flavonifractor intestinipullorum</name>
    <dbReference type="NCBI Taxonomy" id="2838587"/>
    <lineage>
        <taxon>Bacteria</taxon>
        <taxon>Bacillati</taxon>
        <taxon>Bacillota</taxon>
        <taxon>Clostridia</taxon>
        <taxon>Eubacteriales</taxon>
        <taxon>Oscillospiraceae</taxon>
        <taxon>Flavonifractor</taxon>
    </lineage>
</organism>
<evidence type="ECO:0000256" key="1">
    <source>
        <dbReference type="SAM" id="MobiDB-lite"/>
    </source>
</evidence>
<feature type="compositionally biased region" description="Polar residues" evidence="1">
    <location>
        <begin position="25"/>
        <end position="35"/>
    </location>
</feature>
<evidence type="ECO:0000256" key="2">
    <source>
        <dbReference type="SAM" id="SignalP"/>
    </source>
</evidence>
<feature type="chain" id="PRO_5038373530" evidence="2">
    <location>
        <begin position="26"/>
        <end position="229"/>
    </location>
</feature>
<dbReference type="InterPro" id="IPR025711">
    <property type="entry name" value="PepSY"/>
</dbReference>
<feature type="compositionally biased region" description="Polar residues" evidence="1">
    <location>
        <begin position="64"/>
        <end position="76"/>
    </location>
</feature>
<dbReference type="Pfam" id="PF03413">
    <property type="entry name" value="PepSY"/>
    <property type="match status" value="1"/>
</dbReference>
<proteinExistence type="predicted"/>
<comment type="caution">
    <text evidence="4">The sequence shown here is derived from an EMBL/GenBank/DDBJ whole genome shotgun (WGS) entry which is preliminary data.</text>
</comment>
<dbReference type="Gene3D" id="3.10.450.40">
    <property type="match status" value="2"/>
</dbReference>
<reference evidence="4" key="2">
    <citation type="submission" date="2021-04" db="EMBL/GenBank/DDBJ databases">
        <authorList>
            <person name="Gilroy R."/>
        </authorList>
    </citation>
    <scope>NUCLEOTIDE SEQUENCE</scope>
    <source>
        <strain evidence="4">CHK189-11263</strain>
    </source>
</reference>
<dbReference type="PROSITE" id="PS51257">
    <property type="entry name" value="PROKAR_LIPOPROTEIN"/>
    <property type="match status" value="1"/>
</dbReference>
<evidence type="ECO:0000313" key="5">
    <source>
        <dbReference type="Proteomes" id="UP000824208"/>
    </source>
</evidence>
<accession>A0A9D2M9C5</accession>
<feature type="signal peptide" evidence="2">
    <location>
        <begin position="1"/>
        <end position="25"/>
    </location>
</feature>
<dbReference type="AlphaFoldDB" id="A0A9D2M9C5"/>
<keyword evidence="2" id="KW-0732">Signal</keyword>
<evidence type="ECO:0000313" key="4">
    <source>
        <dbReference type="EMBL" id="HJB56182.1"/>
    </source>
</evidence>
<reference evidence="4" key="1">
    <citation type="journal article" date="2021" name="PeerJ">
        <title>Extensive microbial diversity within the chicken gut microbiome revealed by metagenomics and culture.</title>
        <authorList>
            <person name="Gilroy R."/>
            <person name="Ravi A."/>
            <person name="Getino M."/>
            <person name="Pursley I."/>
            <person name="Horton D.L."/>
            <person name="Alikhan N.F."/>
            <person name="Baker D."/>
            <person name="Gharbi K."/>
            <person name="Hall N."/>
            <person name="Watson M."/>
            <person name="Adriaenssens E.M."/>
            <person name="Foster-Nyarko E."/>
            <person name="Jarju S."/>
            <person name="Secka A."/>
            <person name="Antonio M."/>
            <person name="Oren A."/>
            <person name="Chaudhuri R.R."/>
            <person name="La Ragione R."/>
            <person name="Hildebrand F."/>
            <person name="Pallen M.J."/>
        </authorList>
    </citation>
    <scope>NUCLEOTIDE SEQUENCE</scope>
    <source>
        <strain evidence="4">CHK189-11263</strain>
    </source>
</reference>
<gene>
    <name evidence="4" type="ORF">H9714_01375</name>
</gene>
<sequence>MKEKNGLLLALGVALLLSGCGGTQSGENTAQTPAGVQTEAMGEANRPAVPAQSGETPAEEPERSSPQPETVPSQGQPPAENGLGEIDSDTAFAIALENAGVPEEDVQDRKVERDGDNGIPIYDIEFETEYGDYDFSVAIDGGAIVSADYEVDEEWLDALGGSPVDLEGARQIVAGKVPGATAEEVEIWEESEDGERRYEGELFYGGLKYEFELDPDTGRIFDWNADLRR</sequence>
<dbReference type="Proteomes" id="UP000824208">
    <property type="component" value="Unassembled WGS sequence"/>
</dbReference>